<dbReference type="Gene3D" id="1.10.260.40">
    <property type="entry name" value="lambda repressor-like DNA-binding domains"/>
    <property type="match status" value="1"/>
</dbReference>
<organism evidence="2 3">
    <name type="scientific">Actinopolyspora erythraea</name>
    <dbReference type="NCBI Taxonomy" id="414996"/>
    <lineage>
        <taxon>Bacteria</taxon>
        <taxon>Bacillati</taxon>
        <taxon>Actinomycetota</taxon>
        <taxon>Actinomycetes</taxon>
        <taxon>Actinopolysporales</taxon>
        <taxon>Actinopolysporaceae</taxon>
        <taxon>Actinopolyspora</taxon>
    </lineage>
</organism>
<dbReference type="KEGG" id="aey:CDG81_05830"/>
<dbReference type="CDD" id="cd00093">
    <property type="entry name" value="HTH_XRE"/>
    <property type="match status" value="1"/>
</dbReference>
<reference evidence="2 3" key="1">
    <citation type="submission" date="2017-08" db="EMBL/GenBank/DDBJ databases">
        <title>The complete genome sequence of moderately halophilic actinomycete Actinopolyspora erythraea YIM 90600, the producer of novel erythromycin, novel actinopolysporins A-C and tubercidin.</title>
        <authorList>
            <person name="Yin M."/>
            <person name="Tang S."/>
        </authorList>
    </citation>
    <scope>NUCLEOTIDE SEQUENCE [LARGE SCALE GENOMIC DNA]</scope>
    <source>
        <strain evidence="2 3">YIM 90600</strain>
    </source>
</reference>
<dbReference type="Pfam" id="PF19054">
    <property type="entry name" value="DUF5753"/>
    <property type="match status" value="1"/>
</dbReference>
<dbReference type="EMBL" id="CP022752">
    <property type="protein sequence ID" value="ASU77911.1"/>
    <property type="molecule type" value="Genomic_DNA"/>
</dbReference>
<feature type="domain" description="HTH cro/C1-type" evidence="1">
    <location>
        <begin position="22"/>
        <end position="81"/>
    </location>
</feature>
<dbReference type="Pfam" id="PF13560">
    <property type="entry name" value="HTH_31"/>
    <property type="match status" value="1"/>
</dbReference>
<dbReference type="InterPro" id="IPR001387">
    <property type="entry name" value="Cro/C1-type_HTH"/>
</dbReference>
<name>A0A223RPU2_9ACTN</name>
<dbReference type="SMART" id="SM00530">
    <property type="entry name" value="HTH_XRE"/>
    <property type="match status" value="1"/>
</dbReference>
<dbReference type="GO" id="GO:0003677">
    <property type="term" value="F:DNA binding"/>
    <property type="evidence" value="ECO:0007669"/>
    <property type="project" value="InterPro"/>
</dbReference>
<dbReference type="AlphaFoldDB" id="A0A223RPU2"/>
<sequence length="298" mass="33902">MTSGDGDAVSSTVRRWQLTESLRQLREQAGFTMHEAADELRKQPGKWSRSKLQRIETRDQKVKYREVEQLLDLYEVTDTDLRTWLLDLASTANERGYWLAIRKEVPHDFRGVLEVEGALVAQRQLETMVVPGLLQTPDWARAVMTGGSPDLSAETIERRVMARMARQQVLTRAEPLRLHVLIDEPVLERPVGSDAIMWEQLKRLIECSQHEHITIQVLPRSAGATPAVDGPFSILTLPEPIPDFGYAEAPSGTLYIEDRDEVRNYTLRFGILTERAWSPEESAVRIERAAQQFAKSTT</sequence>
<accession>A0A223RPU2</accession>
<dbReference type="OrthoDB" id="4285266at2"/>
<gene>
    <name evidence="2" type="ORF">CDG81_05830</name>
</gene>
<dbReference type="PROSITE" id="PS50943">
    <property type="entry name" value="HTH_CROC1"/>
    <property type="match status" value="1"/>
</dbReference>
<dbReference type="SUPFAM" id="SSF47413">
    <property type="entry name" value="lambda repressor-like DNA-binding domains"/>
    <property type="match status" value="1"/>
</dbReference>
<dbReference type="Proteomes" id="UP000215043">
    <property type="component" value="Chromosome"/>
</dbReference>
<dbReference type="InterPro" id="IPR010982">
    <property type="entry name" value="Lambda_DNA-bd_dom_sf"/>
</dbReference>
<dbReference type="RefSeq" id="WP_084134290.1">
    <property type="nucleotide sequence ID" value="NZ_CP022752.1"/>
</dbReference>
<protein>
    <submittedName>
        <fullName evidence="2">XRE family transcriptional regulator</fullName>
    </submittedName>
</protein>
<evidence type="ECO:0000259" key="1">
    <source>
        <dbReference type="PROSITE" id="PS50943"/>
    </source>
</evidence>
<dbReference type="InterPro" id="IPR043917">
    <property type="entry name" value="DUF5753"/>
</dbReference>
<evidence type="ECO:0000313" key="3">
    <source>
        <dbReference type="Proteomes" id="UP000215043"/>
    </source>
</evidence>
<proteinExistence type="predicted"/>
<evidence type="ECO:0000313" key="2">
    <source>
        <dbReference type="EMBL" id="ASU77911.1"/>
    </source>
</evidence>